<feature type="region of interest" description="Disordered" evidence="1">
    <location>
        <begin position="264"/>
        <end position="284"/>
    </location>
</feature>
<accession>A0A6C0HNC4</accession>
<feature type="compositionally biased region" description="Polar residues" evidence="1">
    <location>
        <begin position="76"/>
        <end position="86"/>
    </location>
</feature>
<feature type="compositionally biased region" description="Basic and acidic residues" evidence="1">
    <location>
        <begin position="165"/>
        <end position="189"/>
    </location>
</feature>
<dbReference type="SUPFAM" id="SSF46565">
    <property type="entry name" value="Chaperone J-domain"/>
    <property type="match status" value="1"/>
</dbReference>
<dbReference type="InterPro" id="IPR036869">
    <property type="entry name" value="J_dom_sf"/>
</dbReference>
<sequence length="376" mass="41321">MKTKRVGMYRPKHTKKNMNNKSKMLTKKTVKHKTLKRRPYNENKMRNLPRTWVEDFVYDEETALGGGKKNKRTDGSGKQNYPAFNTSLKSNVNKSTVKKSSGKKPATKVTTPASNAPISEVATPASNAPISEVAPASTSPISKVVTDEVAPAEVANTNPNQTEVAIDKKIEEKTDKNKDDSSCPSRDKTPYPPVNKSDYRKETLIFHPDKNKGCSDSANEKFLKLTEMEELRNNPKTSNNITQPNRNGSIDNAEETVTDNASIIPVTNAPNPIELNTSKETDYNNSSIGKFDVSISYPNGLSGSPIVNLVGTQGGDTDAVFGAISKESETPSSQTQTTQDLSKASGGKSRNRKKNNKSKKPKKPKKPKNKTLKHRK</sequence>
<evidence type="ECO:0000256" key="1">
    <source>
        <dbReference type="SAM" id="MobiDB-lite"/>
    </source>
</evidence>
<proteinExistence type="predicted"/>
<protein>
    <recommendedName>
        <fullName evidence="3">J domain-containing protein</fullName>
    </recommendedName>
</protein>
<feature type="compositionally biased region" description="Basic residues" evidence="1">
    <location>
        <begin position="1"/>
        <end position="38"/>
    </location>
</feature>
<dbReference type="EMBL" id="MN739997">
    <property type="protein sequence ID" value="QHT82152.1"/>
    <property type="molecule type" value="Genomic_DNA"/>
</dbReference>
<evidence type="ECO:0008006" key="3">
    <source>
        <dbReference type="Google" id="ProtNLM"/>
    </source>
</evidence>
<feature type="region of interest" description="Disordered" evidence="1">
    <location>
        <begin position="63"/>
        <end position="200"/>
    </location>
</feature>
<feature type="compositionally biased region" description="Polar residues" evidence="1">
    <location>
        <begin position="108"/>
        <end position="117"/>
    </location>
</feature>
<feature type="compositionally biased region" description="Basic residues" evidence="1">
    <location>
        <begin position="96"/>
        <end position="106"/>
    </location>
</feature>
<feature type="compositionally biased region" description="Low complexity" evidence="1">
    <location>
        <begin position="330"/>
        <end position="339"/>
    </location>
</feature>
<name>A0A6C0HNC4_9ZZZZ</name>
<dbReference type="Gene3D" id="1.10.287.110">
    <property type="entry name" value="DnaJ domain"/>
    <property type="match status" value="1"/>
</dbReference>
<feature type="compositionally biased region" description="Polar residues" evidence="1">
    <location>
        <begin position="234"/>
        <end position="250"/>
    </location>
</feature>
<feature type="region of interest" description="Disordered" evidence="1">
    <location>
        <begin position="231"/>
        <end position="252"/>
    </location>
</feature>
<dbReference type="AlphaFoldDB" id="A0A6C0HNC4"/>
<evidence type="ECO:0000313" key="2">
    <source>
        <dbReference type="EMBL" id="QHT82152.1"/>
    </source>
</evidence>
<feature type="region of interest" description="Disordered" evidence="1">
    <location>
        <begin position="322"/>
        <end position="376"/>
    </location>
</feature>
<feature type="region of interest" description="Disordered" evidence="1">
    <location>
        <begin position="1"/>
        <end position="43"/>
    </location>
</feature>
<feature type="compositionally biased region" description="Basic residues" evidence="1">
    <location>
        <begin position="349"/>
        <end position="376"/>
    </location>
</feature>
<reference evidence="2" key="1">
    <citation type="journal article" date="2020" name="Nature">
        <title>Giant virus diversity and host interactions through global metagenomics.</title>
        <authorList>
            <person name="Schulz F."/>
            <person name="Roux S."/>
            <person name="Paez-Espino D."/>
            <person name="Jungbluth S."/>
            <person name="Walsh D.A."/>
            <person name="Denef V.J."/>
            <person name="McMahon K.D."/>
            <person name="Konstantinidis K.T."/>
            <person name="Eloe-Fadrosh E.A."/>
            <person name="Kyrpides N.C."/>
            <person name="Woyke T."/>
        </authorList>
    </citation>
    <scope>NUCLEOTIDE SEQUENCE</scope>
    <source>
        <strain evidence="2">GVMAG-M-3300023184-161</strain>
    </source>
</reference>
<organism evidence="2">
    <name type="scientific">viral metagenome</name>
    <dbReference type="NCBI Taxonomy" id="1070528"/>
    <lineage>
        <taxon>unclassified sequences</taxon>
        <taxon>metagenomes</taxon>
        <taxon>organismal metagenomes</taxon>
    </lineage>
</organism>